<reference evidence="1" key="1">
    <citation type="submission" date="2019-08" db="EMBL/GenBank/DDBJ databases">
        <authorList>
            <person name="Kucharzyk K."/>
            <person name="Murdoch R.W."/>
            <person name="Higgins S."/>
            <person name="Loffler F."/>
        </authorList>
    </citation>
    <scope>NUCLEOTIDE SEQUENCE</scope>
</reference>
<name>A0A644XWG3_9ZZZZ</name>
<dbReference type="AlphaFoldDB" id="A0A644XWG3"/>
<evidence type="ECO:0000313" key="1">
    <source>
        <dbReference type="EMBL" id="MPM20439.1"/>
    </source>
</evidence>
<sequence length="105" mass="11877">MKKYTIYRIYGVKDENSPKRKKELAAVEYGADFLAVTPALVKAVYADIAGMAEYDGCEIAVYEPDVAHYDREFEYKMLAAVAAPNAAENTLIHYFIQERDNDTDV</sequence>
<comment type="caution">
    <text evidence="1">The sequence shown here is derived from an EMBL/GenBank/DDBJ whole genome shotgun (WGS) entry which is preliminary data.</text>
</comment>
<organism evidence="1">
    <name type="scientific">bioreactor metagenome</name>
    <dbReference type="NCBI Taxonomy" id="1076179"/>
    <lineage>
        <taxon>unclassified sequences</taxon>
        <taxon>metagenomes</taxon>
        <taxon>ecological metagenomes</taxon>
    </lineage>
</organism>
<dbReference type="EMBL" id="VSSQ01003381">
    <property type="protein sequence ID" value="MPM20439.1"/>
    <property type="molecule type" value="Genomic_DNA"/>
</dbReference>
<protein>
    <submittedName>
        <fullName evidence="1">Uncharacterized protein</fullName>
    </submittedName>
</protein>
<accession>A0A644XWG3</accession>
<proteinExistence type="predicted"/>
<gene>
    <name evidence="1" type="ORF">SDC9_66869</name>
</gene>